<evidence type="ECO:0000256" key="1">
    <source>
        <dbReference type="ARBA" id="ARBA00004123"/>
    </source>
</evidence>
<evidence type="ECO:0000256" key="6">
    <source>
        <dbReference type="ARBA" id="ARBA00022771"/>
    </source>
</evidence>
<dbReference type="Pfam" id="PF12874">
    <property type="entry name" value="zf-met"/>
    <property type="match status" value="3"/>
</dbReference>
<dbReference type="InterPro" id="IPR003604">
    <property type="entry name" value="Matrin/U1-like-C_Znf_C2H2"/>
</dbReference>
<dbReference type="GO" id="GO:0005634">
    <property type="term" value="C:nucleus"/>
    <property type="evidence" value="ECO:0007669"/>
    <property type="project" value="UniProtKB-SubCell"/>
</dbReference>
<evidence type="ECO:0000256" key="9">
    <source>
        <dbReference type="ARBA" id="ARBA00023242"/>
    </source>
</evidence>
<proteinExistence type="predicted"/>
<dbReference type="InterPro" id="IPR013087">
    <property type="entry name" value="Znf_C2H2_type"/>
</dbReference>
<dbReference type="PANTHER" id="PTHR46144">
    <property type="entry name" value="ZINC FINGER PROTEIN 385B-LIKE"/>
    <property type="match status" value="1"/>
</dbReference>
<keyword evidence="5" id="KW-0677">Repeat</keyword>
<dbReference type="Gene3D" id="3.30.160.60">
    <property type="entry name" value="Classic Zinc Finger"/>
    <property type="match status" value="3"/>
</dbReference>
<evidence type="ECO:0000256" key="5">
    <source>
        <dbReference type="ARBA" id="ARBA00022737"/>
    </source>
</evidence>
<evidence type="ECO:0000313" key="13">
    <source>
        <dbReference type="Ensembl" id="ENSPREP00000008516.1"/>
    </source>
</evidence>
<dbReference type="Proteomes" id="UP000242638">
    <property type="component" value="Unassembled WGS sequence"/>
</dbReference>
<reference evidence="13" key="2">
    <citation type="submission" date="2025-08" db="UniProtKB">
        <authorList>
            <consortium name="Ensembl"/>
        </authorList>
    </citation>
    <scope>IDENTIFICATION</scope>
    <source>
        <strain evidence="13">Guanapo</strain>
    </source>
</reference>
<evidence type="ECO:0000313" key="14">
    <source>
        <dbReference type="Proteomes" id="UP000242638"/>
    </source>
</evidence>
<dbReference type="InterPro" id="IPR036236">
    <property type="entry name" value="Znf_C2H2_sf"/>
</dbReference>
<feature type="compositionally biased region" description="Basic and acidic residues" evidence="11">
    <location>
        <begin position="118"/>
        <end position="127"/>
    </location>
</feature>
<feature type="domain" description="C2H2-type" evidence="12">
    <location>
        <begin position="141"/>
        <end position="163"/>
    </location>
</feature>
<dbReference type="Bgee" id="ENSPREG00000005815">
    <property type="expression patterns" value="Expressed in caudal fin and 1 other cell type or tissue"/>
</dbReference>
<keyword evidence="8" id="KW-0694">RNA-binding</keyword>
<dbReference type="SMART" id="SM00451">
    <property type="entry name" value="ZnF_U1"/>
    <property type="match status" value="3"/>
</dbReference>
<feature type="region of interest" description="Disordered" evidence="11">
    <location>
        <begin position="111"/>
        <end position="131"/>
    </location>
</feature>
<dbReference type="AlphaFoldDB" id="A0A3P9NG12"/>
<dbReference type="GO" id="GO:0005737">
    <property type="term" value="C:cytoplasm"/>
    <property type="evidence" value="ECO:0007669"/>
    <property type="project" value="UniProtKB-SubCell"/>
</dbReference>
<evidence type="ECO:0000256" key="8">
    <source>
        <dbReference type="ARBA" id="ARBA00022884"/>
    </source>
</evidence>
<dbReference type="GO" id="GO:0008270">
    <property type="term" value="F:zinc ion binding"/>
    <property type="evidence" value="ECO:0007669"/>
    <property type="project" value="UniProtKB-KW"/>
</dbReference>
<keyword evidence="4" id="KW-0479">Metal-binding</keyword>
<evidence type="ECO:0000256" key="10">
    <source>
        <dbReference type="ARBA" id="ARBA00039634"/>
    </source>
</evidence>
<dbReference type="Ensembl" id="ENSPRET00000008614.1">
    <property type="protein sequence ID" value="ENSPREP00000008516.1"/>
    <property type="gene ID" value="ENSPREG00000005815.1"/>
</dbReference>
<keyword evidence="9" id="KW-0539">Nucleus</keyword>
<keyword evidence="6" id="KW-0863">Zinc-finger</keyword>
<dbReference type="SMART" id="SM00355">
    <property type="entry name" value="ZnF_C2H2"/>
    <property type="match status" value="3"/>
</dbReference>
<evidence type="ECO:0000256" key="11">
    <source>
        <dbReference type="SAM" id="MobiDB-lite"/>
    </source>
</evidence>
<keyword evidence="3" id="KW-0963">Cytoplasm</keyword>
<evidence type="ECO:0000256" key="2">
    <source>
        <dbReference type="ARBA" id="ARBA00004496"/>
    </source>
</evidence>
<reference evidence="14" key="1">
    <citation type="submission" date="2013-11" db="EMBL/GenBank/DDBJ databases">
        <title>The genomic landscape of the Guanapo guppy.</title>
        <authorList>
            <person name="Kuenstner A."/>
            <person name="Dreyer C."/>
        </authorList>
    </citation>
    <scope>NUCLEOTIDE SEQUENCE</scope>
    <source>
        <strain evidence="14">Guanapo</strain>
    </source>
</reference>
<evidence type="ECO:0000256" key="3">
    <source>
        <dbReference type="ARBA" id="ARBA00022490"/>
    </source>
</evidence>
<comment type="subcellular location">
    <subcellularLocation>
        <location evidence="2">Cytoplasm</location>
    </subcellularLocation>
    <subcellularLocation>
        <location evidence="1">Nucleus</location>
    </subcellularLocation>
</comment>
<dbReference type="GO" id="GO:0003723">
    <property type="term" value="F:RNA binding"/>
    <property type="evidence" value="ECO:0007669"/>
    <property type="project" value="UniProtKB-KW"/>
</dbReference>
<evidence type="ECO:0000256" key="7">
    <source>
        <dbReference type="ARBA" id="ARBA00022833"/>
    </source>
</evidence>
<keyword evidence="7" id="KW-0862">Zinc</keyword>
<organism evidence="13 14">
    <name type="scientific">Poecilia reticulata</name>
    <name type="common">Guppy</name>
    <name type="synonym">Acanthophacelus reticulatus</name>
    <dbReference type="NCBI Taxonomy" id="8081"/>
    <lineage>
        <taxon>Eukaryota</taxon>
        <taxon>Metazoa</taxon>
        <taxon>Chordata</taxon>
        <taxon>Craniata</taxon>
        <taxon>Vertebrata</taxon>
        <taxon>Euteleostomi</taxon>
        <taxon>Actinopterygii</taxon>
        <taxon>Neopterygii</taxon>
        <taxon>Teleostei</taxon>
        <taxon>Neoteleostei</taxon>
        <taxon>Acanthomorphata</taxon>
        <taxon>Ovalentaria</taxon>
        <taxon>Atherinomorphae</taxon>
        <taxon>Cyprinodontiformes</taxon>
        <taxon>Poeciliidae</taxon>
        <taxon>Poeciliinae</taxon>
        <taxon>Poecilia</taxon>
    </lineage>
</organism>
<feature type="compositionally biased region" description="Polar residues" evidence="11">
    <location>
        <begin position="173"/>
        <end position="184"/>
    </location>
</feature>
<dbReference type="SUPFAM" id="SSF57667">
    <property type="entry name" value="beta-beta-alpha zinc fingers"/>
    <property type="match status" value="3"/>
</dbReference>
<feature type="region of interest" description="Disordered" evidence="11">
    <location>
        <begin position="169"/>
        <end position="204"/>
    </location>
</feature>
<keyword evidence="14" id="KW-1185">Reference proteome</keyword>
<dbReference type="STRING" id="8081.ENSPREP00000008516"/>
<dbReference type="GeneTree" id="ENSGT00940000159101"/>
<dbReference type="PROSITE" id="PS00028">
    <property type="entry name" value="ZINC_FINGER_C2H2_1"/>
    <property type="match status" value="1"/>
</dbReference>
<dbReference type="InterPro" id="IPR051868">
    <property type="entry name" value="ZN346_ZMAT4"/>
</dbReference>
<sequence>MLFLFFGGVIRGSLLMRHQRRSGGLCKSKSRFVLDECENSSRAAVGVLFPDDLSSASVALRPAVDKMIRERGDLFSDTQCKVCSAVLISQSQKLTHYQSKKHANKVRRFLSLENENGDPVKKPKTSDDDCNNGDTDRLKACHLCNMTFTSPVMAESHYQGKFHAKRLKMKAVESQTPEASQISQPAEKPADNPAGGSETDNNNNPDRFCSTCKASFNNPLMAQQHYAGKKHKKHMTRLKLMETYGPSTAPGQTAARFWFPSFVLCRLTALILVAYCK</sequence>
<dbReference type="PANTHER" id="PTHR46144:SF5">
    <property type="entry name" value="ZINC FINGER PROTEIN 346"/>
    <property type="match status" value="1"/>
</dbReference>
<accession>A0A3P9NG12</accession>
<protein>
    <recommendedName>
        <fullName evidence="10">Zinc finger protein 346</fullName>
    </recommendedName>
</protein>
<evidence type="ECO:0000259" key="12">
    <source>
        <dbReference type="PROSITE" id="PS00028"/>
    </source>
</evidence>
<evidence type="ECO:0000256" key="4">
    <source>
        <dbReference type="ARBA" id="ARBA00022723"/>
    </source>
</evidence>
<reference evidence="13" key="3">
    <citation type="submission" date="2025-09" db="UniProtKB">
        <authorList>
            <consortium name="Ensembl"/>
        </authorList>
    </citation>
    <scope>IDENTIFICATION</scope>
    <source>
        <strain evidence="13">Guanapo</strain>
    </source>
</reference>
<name>A0A3P9NG12_POERE</name>